<accession>A0A109QIS2</accession>
<dbReference type="EMBL" id="KU253712">
    <property type="protein sequence ID" value="AMB18594.1"/>
    <property type="molecule type" value="Genomic_DNA"/>
</dbReference>
<gene>
    <name evidence="1" type="ORF">Eldridge_011</name>
</gene>
<sequence length="41" mass="5086">MEKRSYGRIEPAKDGHKENPFLYGYCRFQYLYNIRGEQLKW</sequence>
<organism evidence="1 2">
    <name type="scientific">Bacillus phage Eldridge</name>
    <dbReference type="NCBI Taxonomy" id="1776293"/>
    <lineage>
        <taxon>Viruses</taxon>
        <taxon>Duplodnaviria</taxon>
        <taxon>Heunggongvirae</taxon>
        <taxon>Uroviricota</taxon>
        <taxon>Caudoviricetes</taxon>
        <taxon>Herelleviridae</taxon>
        <taxon>Bastillevirinae</taxon>
        <taxon>Eldridgevirus</taxon>
        <taxon>Eldridgevirus eldridge</taxon>
    </lineage>
</organism>
<dbReference type="RefSeq" id="YP_009274718.1">
    <property type="nucleotide sequence ID" value="NC_030920.1"/>
</dbReference>
<evidence type="ECO:0000313" key="2">
    <source>
        <dbReference type="Proteomes" id="UP000204502"/>
    </source>
</evidence>
<keyword evidence="2" id="KW-1185">Reference proteome</keyword>
<dbReference type="Proteomes" id="UP000204502">
    <property type="component" value="Segment"/>
</dbReference>
<reference evidence="1 2" key="1">
    <citation type="journal article" date="2016" name="Genome Announc.">
        <title>Complete Genome Sequence of Bacillus megaterium Bacteriophage Eldridge.</title>
        <authorList>
            <person name="Reveille A.M."/>
            <person name="Eldridge K.A."/>
            <person name="Temple L.M."/>
        </authorList>
    </citation>
    <scope>NUCLEOTIDE SEQUENCE [LARGE SCALE GENOMIC DNA]</scope>
</reference>
<dbReference type="KEGG" id="vg:28801673"/>
<name>A0A109QIS2_9CAUD</name>
<dbReference type="GeneID" id="28801673"/>
<evidence type="ECO:0000313" key="1">
    <source>
        <dbReference type="EMBL" id="AMB18594.1"/>
    </source>
</evidence>
<proteinExistence type="predicted"/>
<protein>
    <submittedName>
        <fullName evidence="1">Uncharacterized protein</fullName>
    </submittedName>
</protein>